<sequence>MAAVAYVVKSGDVVREKSVQSQSHRVVQGTHSINKNIDHDTSRPTLRSRPAPMQFTSPHPAPDWPNAARASERRPRAAACTVPRRAPLRALPQGPRPRTLPLPTPRALRAERSSYVR</sequence>
<proteinExistence type="predicted"/>
<accession>A0AAU9UXU3</accession>
<dbReference type="Proteomes" id="UP001153954">
    <property type="component" value="Unassembled WGS sequence"/>
</dbReference>
<reference evidence="2" key="1">
    <citation type="submission" date="2022-03" db="EMBL/GenBank/DDBJ databases">
        <authorList>
            <person name="Tunstrom K."/>
        </authorList>
    </citation>
    <scope>NUCLEOTIDE SEQUENCE</scope>
</reference>
<dbReference type="AlphaFoldDB" id="A0AAU9UXU3"/>
<feature type="region of interest" description="Disordered" evidence="1">
    <location>
        <begin position="18"/>
        <end position="117"/>
    </location>
</feature>
<comment type="caution">
    <text evidence="2">The sequence shown here is derived from an EMBL/GenBank/DDBJ whole genome shotgun (WGS) entry which is preliminary data.</text>
</comment>
<feature type="compositionally biased region" description="Pro residues" evidence="1">
    <location>
        <begin position="94"/>
        <end position="104"/>
    </location>
</feature>
<evidence type="ECO:0000256" key="1">
    <source>
        <dbReference type="SAM" id="MobiDB-lite"/>
    </source>
</evidence>
<organism evidence="2 3">
    <name type="scientific">Euphydryas editha</name>
    <name type="common">Edith's checkerspot</name>
    <dbReference type="NCBI Taxonomy" id="104508"/>
    <lineage>
        <taxon>Eukaryota</taxon>
        <taxon>Metazoa</taxon>
        <taxon>Ecdysozoa</taxon>
        <taxon>Arthropoda</taxon>
        <taxon>Hexapoda</taxon>
        <taxon>Insecta</taxon>
        <taxon>Pterygota</taxon>
        <taxon>Neoptera</taxon>
        <taxon>Endopterygota</taxon>
        <taxon>Lepidoptera</taxon>
        <taxon>Glossata</taxon>
        <taxon>Ditrysia</taxon>
        <taxon>Papilionoidea</taxon>
        <taxon>Nymphalidae</taxon>
        <taxon>Nymphalinae</taxon>
        <taxon>Euphydryas</taxon>
    </lineage>
</organism>
<protein>
    <submittedName>
        <fullName evidence="2">Uncharacterized protein</fullName>
    </submittedName>
</protein>
<name>A0AAU9UXU3_EUPED</name>
<gene>
    <name evidence="2" type="ORF">EEDITHA_LOCUS17380</name>
</gene>
<evidence type="ECO:0000313" key="2">
    <source>
        <dbReference type="EMBL" id="CAH2102798.1"/>
    </source>
</evidence>
<evidence type="ECO:0000313" key="3">
    <source>
        <dbReference type="Proteomes" id="UP001153954"/>
    </source>
</evidence>
<keyword evidence="3" id="KW-1185">Reference proteome</keyword>
<feature type="compositionally biased region" description="Basic and acidic residues" evidence="1">
    <location>
        <begin position="108"/>
        <end position="117"/>
    </location>
</feature>
<dbReference type="EMBL" id="CAKOGL010000025">
    <property type="protein sequence ID" value="CAH2102798.1"/>
    <property type="molecule type" value="Genomic_DNA"/>
</dbReference>
<feature type="compositionally biased region" description="Polar residues" evidence="1">
    <location>
        <begin position="19"/>
        <end position="35"/>
    </location>
</feature>